<dbReference type="CDD" id="cd01670">
    <property type="entry name" value="Death"/>
    <property type="match status" value="1"/>
</dbReference>
<proteinExistence type="predicted"/>
<keyword evidence="5" id="KW-0677">Repeat</keyword>
<feature type="disulfide bond" evidence="8">
    <location>
        <begin position="98"/>
        <end position="113"/>
    </location>
</feature>
<evidence type="ECO:0000259" key="11">
    <source>
        <dbReference type="PROSITE" id="PS50017"/>
    </source>
</evidence>
<keyword evidence="3" id="KW-0053">Apoptosis</keyword>
<evidence type="ECO:0000313" key="13">
    <source>
        <dbReference type="EMBL" id="CAH1250287.1"/>
    </source>
</evidence>
<dbReference type="Gene3D" id="2.10.50.10">
    <property type="entry name" value="Tumor Necrosis Factor Receptor, subunit A, domain 2"/>
    <property type="match status" value="2"/>
</dbReference>
<feature type="repeat" description="TNFR-Cys" evidence="8">
    <location>
        <begin position="97"/>
        <end position="138"/>
    </location>
</feature>
<dbReference type="Proteomes" id="UP000838412">
    <property type="component" value="Chromosome 18"/>
</dbReference>
<comment type="subcellular location">
    <subcellularLocation>
        <location evidence="1">Secreted</location>
    </subcellularLocation>
</comment>
<evidence type="ECO:0000256" key="7">
    <source>
        <dbReference type="ARBA" id="ARBA00023180"/>
    </source>
</evidence>
<dbReference type="InterPro" id="IPR052459">
    <property type="entry name" value="TNFRSF_decoy_receptor"/>
</dbReference>
<keyword evidence="10" id="KW-0472">Membrane</keyword>
<dbReference type="PANTHER" id="PTHR23097">
    <property type="entry name" value="TUMOR NECROSIS FACTOR RECEPTOR SUPERFAMILY MEMBER"/>
    <property type="match status" value="1"/>
</dbReference>
<evidence type="ECO:0000256" key="3">
    <source>
        <dbReference type="ARBA" id="ARBA00022703"/>
    </source>
</evidence>
<evidence type="ECO:0000256" key="6">
    <source>
        <dbReference type="ARBA" id="ARBA00023157"/>
    </source>
</evidence>
<organism evidence="13 14">
    <name type="scientific">Branchiostoma lanceolatum</name>
    <name type="common">Common lancelet</name>
    <name type="synonym">Amphioxus lanceolatum</name>
    <dbReference type="NCBI Taxonomy" id="7740"/>
    <lineage>
        <taxon>Eukaryota</taxon>
        <taxon>Metazoa</taxon>
        <taxon>Chordata</taxon>
        <taxon>Cephalochordata</taxon>
        <taxon>Leptocardii</taxon>
        <taxon>Amphioxiformes</taxon>
        <taxon>Branchiostomatidae</taxon>
        <taxon>Branchiostoma</taxon>
    </lineage>
</organism>
<dbReference type="InterPro" id="IPR001368">
    <property type="entry name" value="TNFR/NGFR_Cys_rich_reg"/>
</dbReference>
<evidence type="ECO:0000259" key="12">
    <source>
        <dbReference type="PROSITE" id="PS50050"/>
    </source>
</evidence>
<dbReference type="SUPFAM" id="SSF47986">
    <property type="entry name" value="DEATH domain"/>
    <property type="match status" value="1"/>
</dbReference>
<evidence type="ECO:0000256" key="9">
    <source>
        <dbReference type="SAM" id="MobiDB-lite"/>
    </source>
</evidence>
<feature type="compositionally biased region" description="Polar residues" evidence="9">
    <location>
        <begin position="244"/>
        <end position="254"/>
    </location>
</feature>
<evidence type="ECO:0000256" key="2">
    <source>
        <dbReference type="ARBA" id="ARBA00022525"/>
    </source>
</evidence>
<protein>
    <submittedName>
        <fullName evidence="13">TNFRSF6B protein</fullName>
    </submittedName>
</protein>
<dbReference type="EMBL" id="OV696703">
    <property type="protein sequence ID" value="CAH1250287.1"/>
    <property type="molecule type" value="Genomic_DNA"/>
</dbReference>
<dbReference type="Pfam" id="PF00531">
    <property type="entry name" value="Death"/>
    <property type="match status" value="1"/>
</dbReference>
<evidence type="ECO:0000256" key="4">
    <source>
        <dbReference type="ARBA" id="ARBA00022729"/>
    </source>
</evidence>
<dbReference type="AlphaFoldDB" id="A0A8K0EGQ5"/>
<dbReference type="InterPro" id="IPR000488">
    <property type="entry name" value="Death_dom"/>
</dbReference>
<feature type="domain" description="Death" evidence="11">
    <location>
        <begin position="420"/>
        <end position="493"/>
    </location>
</feature>
<dbReference type="SUPFAM" id="SSF57586">
    <property type="entry name" value="TNF receptor-like"/>
    <property type="match status" value="2"/>
</dbReference>
<name>A0A8K0EGQ5_BRALA</name>
<dbReference type="InterPro" id="IPR011029">
    <property type="entry name" value="DEATH-like_dom_sf"/>
</dbReference>
<keyword evidence="6 8" id="KW-1015">Disulfide bond</keyword>
<evidence type="ECO:0000256" key="1">
    <source>
        <dbReference type="ARBA" id="ARBA00004613"/>
    </source>
</evidence>
<evidence type="ECO:0000256" key="8">
    <source>
        <dbReference type="PROSITE-ProRule" id="PRU00206"/>
    </source>
</evidence>
<dbReference type="GO" id="GO:0006915">
    <property type="term" value="P:apoptotic process"/>
    <property type="evidence" value="ECO:0007669"/>
    <property type="project" value="UniProtKB-KW"/>
</dbReference>
<feature type="region of interest" description="Disordered" evidence="9">
    <location>
        <begin position="232"/>
        <end position="260"/>
    </location>
</feature>
<dbReference type="GO" id="GO:0005576">
    <property type="term" value="C:extracellular region"/>
    <property type="evidence" value="ECO:0007669"/>
    <property type="project" value="UniProtKB-SubCell"/>
</dbReference>
<reference evidence="13" key="1">
    <citation type="submission" date="2022-01" db="EMBL/GenBank/DDBJ databases">
        <authorList>
            <person name="Braso-Vives M."/>
        </authorList>
    </citation>
    <scope>NUCLEOTIDE SEQUENCE</scope>
</reference>
<gene>
    <name evidence="13" type="primary">TNFRSF6B</name>
    <name evidence="13" type="ORF">BLAG_LOCUS11107</name>
</gene>
<feature type="domain" description="TNFR-Cys" evidence="12">
    <location>
        <begin position="97"/>
        <end position="138"/>
    </location>
</feature>
<evidence type="ECO:0000256" key="5">
    <source>
        <dbReference type="ARBA" id="ARBA00022737"/>
    </source>
</evidence>
<feature type="transmembrane region" description="Helical" evidence="10">
    <location>
        <begin position="196"/>
        <end position="217"/>
    </location>
</feature>
<dbReference type="Gene3D" id="1.10.533.10">
    <property type="entry name" value="Death Domain, Fas"/>
    <property type="match status" value="1"/>
</dbReference>
<sequence>MDGRCDLCPRGHYMIRQCENGVPNSTVCKPCEGRTYLPRPNHNTACISCYHPNTLVTTNNISVACRCRKGFYKKEQICWPNAFCPPGTGVHEDSCQRCPVGTFSDEYSDTQHCRPLTNCTSVGQTTLRSGTPSSDTVCSSTPLSRRRHNSRVSSSHLTTRSAVVIPETGSPFDNGINNEVSIEGSSHGSTITVVDAVVISSCVLVTVLVLYVIRYFTRRYLMVKRQRSTTNAVFESPTPGSGELCTSSAHTSDSGALCRSSTSTLSSRRKSIERHAGGCRHNVSSNGGFYQLECPAVMPAQTNVHESSSSLGLSDTAPSYTENSLHAFLVNGFQNENVDRRYNHKDLTEPMQLGHSDSTEFRPPGLHQTVAGSCQSLASTDSCETSASSLAYRRRIHARLAGVYTEVLSKGAMEHLVAGLGQEWKTVAHRLGLSQPEVDHILNANKENLEKQIYEMIRGWQQCRAGHASIAELYGVLLECNRQDLINQLMLSENVNDN</sequence>
<keyword evidence="4" id="KW-0732">Signal</keyword>
<dbReference type="PROSITE" id="PS50017">
    <property type="entry name" value="DEATH_DOMAIN"/>
    <property type="match status" value="1"/>
</dbReference>
<accession>A0A8K0EGQ5</accession>
<dbReference type="PANTHER" id="PTHR23097:SF181">
    <property type="entry name" value="CASPASE-8-LIKE"/>
    <property type="match status" value="1"/>
</dbReference>
<keyword evidence="14" id="KW-1185">Reference proteome</keyword>
<dbReference type="GO" id="GO:0007165">
    <property type="term" value="P:signal transduction"/>
    <property type="evidence" value="ECO:0007669"/>
    <property type="project" value="InterPro"/>
</dbReference>
<evidence type="ECO:0000313" key="14">
    <source>
        <dbReference type="Proteomes" id="UP000838412"/>
    </source>
</evidence>
<keyword evidence="7" id="KW-0325">Glycoprotein</keyword>
<dbReference type="PROSITE" id="PS50050">
    <property type="entry name" value="TNFR_NGFR_2"/>
    <property type="match status" value="1"/>
</dbReference>
<dbReference type="OrthoDB" id="9950067at2759"/>
<comment type="caution">
    <text evidence="8">Lacks conserved residue(s) required for the propagation of feature annotation.</text>
</comment>
<keyword evidence="2" id="KW-0964">Secreted</keyword>
<keyword evidence="10" id="KW-0812">Transmembrane</keyword>
<keyword evidence="10" id="KW-1133">Transmembrane helix</keyword>
<evidence type="ECO:0000256" key="10">
    <source>
        <dbReference type="SAM" id="Phobius"/>
    </source>
</evidence>